<evidence type="ECO:0000259" key="1">
    <source>
        <dbReference type="Pfam" id="PF01368"/>
    </source>
</evidence>
<dbReference type="SUPFAM" id="SSF64182">
    <property type="entry name" value="DHH phosphoesterases"/>
    <property type="match status" value="1"/>
</dbReference>
<accession>A0A5A9XN43</accession>
<dbReference type="Gene3D" id="3.10.310.30">
    <property type="match status" value="1"/>
</dbReference>
<dbReference type="PANTHER" id="PTHR47618:SF1">
    <property type="entry name" value="BIFUNCTIONAL OLIGORIBONUCLEASE AND PAP PHOSPHATASE NRNA"/>
    <property type="match status" value="1"/>
</dbReference>
<feature type="domain" description="DDH" evidence="1">
    <location>
        <begin position="18"/>
        <end position="157"/>
    </location>
</feature>
<dbReference type="InterPro" id="IPR001667">
    <property type="entry name" value="DDH_dom"/>
</dbReference>
<feature type="domain" description="DHHA1" evidence="2">
    <location>
        <begin position="236"/>
        <end position="314"/>
    </location>
</feature>
<dbReference type="GO" id="GO:0003676">
    <property type="term" value="F:nucleic acid binding"/>
    <property type="evidence" value="ECO:0007669"/>
    <property type="project" value="InterPro"/>
</dbReference>
<name>A0A5A9XN43_9BACT</name>
<dbReference type="RefSeq" id="WP_149306133.1">
    <property type="nucleotide sequence ID" value="NZ_SRSD01000002.1"/>
</dbReference>
<dbReference type="InterPro" id="IPR051319">
    <property type="entry name" value="Oligoribo/pAp-PDE_c-di-AMP_PDE"/>
</dbReference>
<protein>
    <submittedName>
        <fullName evidence="3">Bifunctional oligoribonuclease/PAP phosphatase NrnA</fullName>
    </submittedName>
</protein>
<reference evidence="3 4" key="1">
    <citation type="submission" date="2019-04" db="EMBL/GenBank/DDBJ databases">
        <title>Geobacter ruber sp. nov., ferric-reducing bacteria isolated from paddy soil.</title>
        <authorList>
            <person name="Xu Z."/>
            <person name="Masuda Y."/>
            <person name="Itoh H."/>
            <person name="Senoo K."/>
        </authorList>
    </citation>
    <scope>NUCLEOTIDE SEQUENCE [LARGE SCALE GENOMIC DNA]</scope>
    <source>
        <strain evidence="3 4">Red88</strain>
    </source>
</reference>
<organism evidence="3 4">
    <name type="scientific">Oryzomonas rubra</name>
    <dbReference type="NCBI Taxonomy" id="2509454"/>
    <lineage>
        <taxon>Bacteria</taxon>
        <taxon>Pseudomonadati</taxon>
        <taxon>Thermodesulfobacteriota</taxon>
        <taxon>Desulfuromonadia</taxon>
        <taxon>Geobacterales</taxon>
        <taxon>Geobacteraceae</taxon>
        <taxon>Oryzomonas</taxon>
    </lineage>
</organism>
<dbReference type="OrthoDB" id="9803668at2"/>
<evidence type="ECO:0000259" key="2">
    <source>
        <dbReference type="Pfam" id="PF02272"/>
    </source>
</evidence>
<dbReference type="Gene3D" id="3.90.1640.10">
    <property type="entry name" value="inorganic pyrophosphatase (n-terminal core)"/>
    <property type="match status" value="1"/>
</dbReference>
<evidence type="ECO:0000313" key="4">
    <source>
        <dbReference type="Proteomes" id="UP000324298"/>
    </source>
</evidence>
<gene>
    <name evidence="3" type="ORF">ET418_03125</name>
</gene>
<comment type="caution">
    <text evidence="3">The sequence shown here is derived from an EMBL/GenBank/DDBJ whole genome shotgun (WGS) entry which is preliminary data.</text>
</comment>
<dbReference type="AlphaFoldDB" id="A0A5A9XN43"/>
<dbReference type="Proteomes" id="UP000324298">
    <property type="component" value="Unassembled WGS sequence"/>
</dbReference>
<proteinExistence type="predicted"/>
<keyword evidence="4" id="KW-1185">Reference proteome</keyword>
<evidence type="ECO:0000313" key="3">
    <source>
        <dbReference type="EMBL" id="KAA0893975.1"/>
    </source>
</evidence>
<dbReference type="PANTHER" id="PTHR47618">
    <property type="entry name" value="BIFUNCTIONAL OLIGORIBONUCLEASE AND PAP PHOSPHATASE NRNA"/>
    <property type="match status" value="1"/>
</dbReference>
<dbReference type="Pfam" id="PF02272">
    <property type="entry name" value="DHHA1"/>
    <property type="match status" value="1"/>
</dbReference>
<sequence>MNETIQDIASVIRANSSFLITSHESPDGDAVGSTLALASFLRKSGKEVCVHLRDQVPDLYAFLPGADTVAHHIPDRDFDVAFVQDIGEFSRAGEEFCSFKRIGTLVNLDHHLGCDSFGHHNLIDPQAAATGVLVHRVISALGGPMDRDTALCLYVSIITDTGSFRYSNANTEAFAIAGEMIGYGINAWDVAEQLYENQPRKRLELLSKCLPTLEVISNGRAASVAVTLDMYAVTATDAELTDGFINYPRSIRGVEVAIFFRQLSEQRYKIGFRSKGKVNVAGFAASMGGGGHHNAAGCTVDGTLDEVKAKVYAIVESALC</sequence>
<dbReference type="EMBL" id="SRSD01000002">
    <property type="protein sequence ID" value="KAA0893975.1"/>
    <property type="molecule type" value="Genomic_DNA"/>
</dbReference>
<dbReference type="Pfam" id="PF01368">
    <property type="entry name" value="DHH"/>
    <property type="match status" value="1"/>
</dbReference>
<dbReference type="InterPro" id="IPR038763">
    <property type="entry name" value="DHH_sf"/>
</dbReference>
<dbReference type="InterPro" id="IPR003156">
    <property type="entry name" value="DHHA1_dom"/>
</dbReference>